<keyword evidence="5" id="KW-0143">Chaperone</keyword>
<dbReference type="CDD" id="cd10747">
    <property type="entry name" value="DnaJ_C"/>
    <property type="match status" value="1"/>
</dbReference>
<protein>
    <submittedName>
        <fullName evidence="10">Chaperone protein DnaJ</fullName>
    </submittedName>
</protein>
<keyword evidence="2" id="KW-0677">Repeat</keyword>
<dbReference type="SUPFAM" id="SSF57938">
    <property type="entry name" value="DnaJ/Hsp40 cysteine-rich domain"/>
    <property type="match status" value="1"/>
</dbReference>
<dbReference type="GO" id="GO:0008270">
    <property type="term" value="F:zinc ion binding"/>
    <property type="evidence" value="ECO:0007669"/>
    <property type="project" value="UniProtKB-KW"/>
</dbReference>
<dbReference type="FunFam" id="2.10.230.10:FF:000002">
    <property type="entry name" value="Molecular chaperone DnaJ"/>
    <property type="match status" value="1"/>
</dbReference>
<dbReference type="InterPro" id="IPR036410">
    <property type="entry name" value="HSP_DnaJ_Cys-rich_dom_sf"/>
</dbReference>
<evidence type="ECO:0000256" key="4">
    <source>
        <dbReference type="ARBA" id="ARBA00022833"/>
    </source>
</evidence>
<dbReference type="EMBL" id="NBIV01000115">
    <property type="protein sequence ID" value="PXF43664.1"/>
    <property type="molecule type" value="Genomic_DNA"/>
</dbReference>
<dbReference type="PANTHER" id="PTHR43096">
    <property type="entry name" value="DNAJ HOMOLOG 1, MITOCHONDRIAL-RELATED"/>
    <property type="match status" value="1"/>
</dbReference>
<dbReference type="GO" id="GO:0009408">
    <property type="term" value="P:response to heat"/>
    <property type="evidence" value="ECO:0007669"/>
    <property type="project" value="InterPro"/>
</dbReference>
<dbReference type="InterPro" id="IPR018253">
    <property type="entry name" value="DnaJ_domain_CS"/>
</dbReference>
<dbReference type="SUPFAM" id="SSF46565">
    <property type="entry name" value="Chaperone J-domain"/>
    <property type="match status" value="1"/>
</dbReference>
<keyword evidence="11" id="KW-1185">Reference proteome</keyword>
<dbReference type="SUPFAM" id="SSF49493">
    <property type="entry name" value="HSP40/DnaJ peptide-binding domain"/>
    <property type="match status" value="2"/>
</dbReference>
<dbReference type="PROSITE" id="PS00636">
    <property type="entry name" value="DNAJ_1"/>
    <property type="match status" value="1"/>
</dbReference>
<proteinExistence type="inferred from homology"/>
<evidence type="ECO:0000256" key="1">
    <source>
        <dbReference type="ARBA" id="ARBA00022723"/>
    </source>
</evidence>
<dbReference type="InterPro" id="IPR001623">
    <property type="entry name" value="DnaJ_domain"/>
</dbReference>
<sequence>MSLPVATTAFSVAAPLSSRRPSTSFYSPFRTPRPQNSAPQTPRSRRVSVPRAVADYYQTLGVSRSASDKEIKSAFRQKARKLHPDVNKAPDAKERFQEVSRAYEVLSDANLRQRYDQFGEAGVKGASQPGFGDFSQDFGSFSDIFDTFFGGGQTSARARRRSGPQPGDDLRLDVDIAFETAIFGAEQKIRFSHLETCSTCSGTGVKPGSKPRNCSSCDGTGNVTQVVRTPLGMFQQTATCSTCRGTGEVVDDYCGSCGGRGRNQVTKQLQITIPAGVDSGSRLRVRNEGDAGPKGGPAGDLYVVLRVRESPDFTREGTNIYSKINISYLDAILGREVPVKTVDGSITMRVLSGTQPGSVQRIDGKGVPKLGNPTVRGDHFVTMNVKIPTRLSSAERKLINELDELSSGSSSKNGKAAASTTGEKTKKGSKKGEGFFNFGKK</sequence>
<dbReference type="HAMAP" id="MF_01152">
    <property type="entry name" value="DnaJ"/>
    <property type="match status" value="1"/>
</dbReference>
<evidence type="ECO:0000256" key="6">
    <source>
        <dbReference type="PROSITE-ProRule" id="PRU00546"/>
    </source>
</evidence>
<feature type="compositionally biased region" description="Basic and acidic residues" evidence="7">
    <location>
        <begin position="423"/>
        <end position="433"/>
    </location>
</feature>
<dbReference type="GO" id="GO:0031072">
    <property type="term" value="F:heat shock protein binding"/>
    <property type="evidence" value="ECO:0007669"/>
    <property type="project" value="InterPro"/>
</dbReference>
<dbReference type="AlphaFoldDB" id="A0A2V3INL4"/>
<dbReference type="OrthoDB" id="10256793at2759"/>
<dbReference type="InterPro" id="IPR002939">
    <property type="entry name" value="DnaJ_C"/>
</dbReference>
<dbReference type="Pfam" id="PF00226">
    <property type="entry name" value="DnaJ"/>
    <property type="match status" value="1"/>
</dbReference>
<evidence type="ECO:0000256" key="2">
    <source>
        <dbReference type="ARBA" id="ARBA00022737"/>
    </source>
</evidence>
<gene>
    <name evidence="10" type="ORF">BWQ96_06569</name>
</gene>
<dbReference type="NCBIfam" id="TIGR02349">
    <property type="entry name" value="DnaJ_bact"/>
    <property type="match status" value="1"/>
</dbReference>
<keyword evidence="3 6" id="KW-0863">Zinc-finger</keyword>
<dbReference type="CDD" id="cd10719">
    <property type="entry name" value="DnaJ_zf"/>
    <property type="match status" value="1"/>
</dbReference>
<feature type="domain" description="CR-type" evidence="9">
    <location>
        <begin position="184"/>
        <end position="266"/>
    </location>
</feature>
<comment type="caution">
    <text evidence="10">The sequence shown here is derived from an EMBL/GenBank/DDBJ whole genome shotgun (WGS) entry which is preliminary data.</text>
</comment>
<dbReference type="Proteomes" id="UP000247409">
    <property type="component" value="Unassembled WGS sequence"/>
</dbReference>
<evidence type="ECO:0000313" key="10">
    <source>
        <dbReference type="EMBL" id="PXF43664.1"/>
    </source>
</evidence>
<organism evidence="10 11">
    <name type="scientific">Gracilariopsis chorda</name>
    <dbReference type="NCBI Taxonomy" id="448386"/>
    <lineage>
        <taxon>Eukaryota</taxon>
        <taxon>Rhodophyta</taxon>
        <taxon>Florideophyceae</taxon>
        <taxon>Rhodymeniophycidae</taxon>
        <taxon>Gracilariales</taxon>
        <taxon>Gracilariaceae</taxon>
        <taxon>Gracilariopsis</taxon>
    </lineage>
</organism>
<dbReference type="PRINTS" id="PR00625">
    <property type="entry name" value="JDOMAIN"/>
</dbReference>
<dbReference type="GO" id="GO:0042026">
    <property type="term" value="P:protein refolding"/>
    <property type="evidence" value="ECO:0007669"/>
    <property type="project" value="TreeGrafter"/>
</dbReference>
<dbReference type="CDD" id="cd06257">
    <property type="entry name" value="DnaJ"/>
    <property type="match status" value="1"/>
</dbReference>
<feature type="zinc finger region" description="CR-type" evidence="6">
    <location>
        <begin position="184"/>
        <end position="266"/>
    </location>
</feature>
<name>A0A2V3INL4_9FLOR</name>
<dbReference type="FunFam" id="2.60.260.20:FF:000005">
    <property type="entry name" value="Chaperone protein dnaJ 1, mitochondrial"/>
    <property type="match status" value="1"/>
</dbReference>
<dbReference type="GO" id="GO:0051082">
    <property type="term" value="F:unfolded protein binding"/>
    <property type="evidence" value="ECO:0007669"/>
    <property type="project" value="InterPro"/>
</dbReference>
<dbReference type="Gene3D" id="2.10.230.10">
    <property type="entry name" value="Heat shock protein DnaJ, cysteine-rich domain"/>
    <property type="match status" value="1"/>
</dbReference>
<dbReference type="GO" id="GO:0005737">
    <property type="term" value="C:cytoplasm"/>
    <property type="evidence" value="ECO:0007669"/>
    <property type="project" value="TreeGrafter"/>
</dbReference>
<dbReference type="Pfam" id="PF01556">
    <property type="entry name" value="DnaJ_C"/>
    <property type="match status" value="1"/>
</dbReference>
<dbReference type="InterPro" id="IPR012724">
    <property type="entry name" value="DnaJ"/>
</dbReference>
<evidence type="ECO:0000256" key="5">
    <source>
        <dbReference type="ARBA" id="ARBA00023186"/>
    </source>
</evidence>
<feature type="domain" description="J" evidence="8">
    <location>
        <begin position="55"/>
        <end position="119"/>
    </location>
</feature>
<dbReference type="PANTHER" id="PTHR43096:SF10">
    <property type="entry name" value="CHAPERONE PROTEIN DNAJ A6, CHLOROPLASTIC"/>
    <property type="match status" value="1"/>
</dbReference>
<evidence type="ECO:0000259" key="8">
    <source>
        <dbReference type="PROSITE" id="PS50076"/>
    </source>
</evidence>
<dbReference type="GO" id="GO:0005524">
    <property type="term" value="F:ATP binding"/>
    <property type="evidence" value="ECO:0007669"/>
    <property type="project" value="InterPro"/>
</dbReference>
<evidence type="ECO:0000256" key="3">
    <source>
        <dbReference type="ARBA" id="ARBA00022771"/>
    </source>
</evidence>
<dbReference type="InterPro" id="IPR036869">
    <property type="entry name" value="J_dom_sf"/>
</dbReference>
<feature type="region of interest" description="Disordered" evidence="7">
    <location>
        <begin position="404"/>
        <end position="441"/>
    </location>
</feature>
<accession>A0A2V3INL4</accession>
<dbReference type="SMART" id="SM00271">
    <property type="entry name" value="DnaJ"/>
    <property type="match status" value="1"/>
</dbReference>
<keyword evidence="1 6" id="KW-0479">Metal-binding</keyword>
<dbReference type="Gene3D" id="2.60.260.20">
    <property type="entry name" value="Urease metallochaperone UreE, N-terminal domain"/>
    <property type="match status" value="2"/>
</dbReference>
<dbReference type="Gene3D" id="1.10.287.110">
    <property type="entry name" value="DnaJ domain"/>
    <property type="match status" value="1"/>
</dbReference>
<dbReference type="PROSITE" id="PS51188">
    <property type="entry name" value="ZF_CR"/>
    <property type="match status" value="1"/>
</dbReference>
<reference evidence="10 11" key="1">
    <citation type="journal article" date="2018" name="Mol. Biol. Evol.">
        <title>Analysis of the draft genome of the red seaweed Gracilariopsis chorda provides insights into genome size evolution in Rhodophyta.</title>
        <authorList>
            <person name="Lee J."/>
            <person name="Yang E.C."/>
            <person name="Graf L."/>
            <person name="Yang J.H."/>
            <person name="Qiu H."/>
            <person name="Zel Zion U."/>
            <person name="Chan C.X."/>
            <person name="Stephens T.G."/>
            <person name="Weber A.P.M."/>
            <person name="Boo G.H."/>
            <person name="Boo S.M."/>
            <person name="Kim K.M."/>
            <person name="Shin Y."/>
            <person name="Jung M."/>
            <person name="Lee S.J."/>
            <person name="Yim H.S."/>
            <person name="Lee J.H."/>
            <person name="Bhattacharya D."/>
            <person name="Yoon H.S."/>
        </authorList>
    </citation>
    <scope>NUCLEOTIDE SEQUENCE [LARGE SCALE GENOMIC DNA]</scope>
    <source>
        <strain evidence="10 11">SKKU-2015</strain>
        <tissue evidence="10">Whole body</tissue>
    </source>
</reference>
<evidence type="ECO:0000256" key="7">
    <source>
        <dbReference type="SAM" id="MobiDB-lite"/>
    </source>
</evidence>
<dbReference type="STRING" id="448386.A0A2V3INL4"/>
<evidence type="ECO:0000259" key="9">
    <source>
        <dbReference type="PROSITE" id="PS51188"/>
    </source>
</evidence>
<feature type="region of interest" description="Disordered" evidence="7">
    <location>
        <begin position="16"/>
        <end position="48"/>
    </location>
</feature>
<evidence type="ECO:0000313" key="11">
    <source>
        <dbReference type="Proteomes" id="UP000247409"/>
    </source>
</evidence>
<dbReference type="PROSITE" id="PS50076">
    <property type="entry name" value="DNAJ_2"/>
    <property type="match status" value="1"/>
</dbReference>
<feature type="compositionally biased region" description="Low complexity" evidence="7">
    <location>
        <begin position="406"/>
        <end position="422"/>
    </location>
</feature>
<dbReference type="InterPro" id="IPR001305">
    <property type="entry name" value="HSP_DnaJ_Cys-rich_dom"/>
</dbReference>
<dbReference type="Pfam" id="PF00684">
    <property type="entry name" value="DnaJ_CXXCXGXG"/>
    <property type="match status" value="1"/>
</dbReference>
<dbReference type="InterPro" id="IPR008971">
    <property type="entry name" value="HSP40/DnaJ_pept-bd"/>
</dbReference>
<keyword evidence="4 6" id="KW-0862">Zinc</keyword>
<dbReference type="NCBIfam" id="NF008035">
    <property type="entry name" value="PRK10767.1"/>
    <property type="match status" value="1"/>
</dbReference>